<dbReference type="Pfam" id="PF13365">
    <property type="entry name" value="Trypsin_2"/>
    <property type="match status" value="1"/>
</dbReference>
<dbReference type="RefSeq" id="WP_099789473.1">
    <property type="nucleotide sequence ID" value="NZ_JBHLYV010000098.1"/>
</dbReference>
<keyword evidence="2" id="KW-0732">Signal</keyword>
<dbReference type="InterPro" id="IPR009003">
    <property type="entry name" value="Peptidase_S1_PA"/>
</dbReference>
<dbReference type="GO" id="GO:0006508">
    <property type="term" value="P:proteolysis"/>
    <property type="evidence" value="ECO:0007669"/>
    <property type="project" value="InterPro"/>
</dbReference>
<evidence type="ECO:0000256" key="2">
    <source>
        <dbReference type="SAM" id="SignalP"/>
    </source>
</evidence>
<proteinExistence type="predicted"/>
<feature type="signal peptide" evidence="2">
    <location>
        <begin position="1"/>
        <end position="19"/>
    </location>
</feature>
<dbReference type="PANTHER" id="PTHR43019">
    <property type="entry name" value="SERINE ENDOPROTEASE DEGS"/>
    <property type="match status" value="1"/>
</dbReference>
<comment type="caution">
    <text evidence="3">The sequence shown here is derived from an EMBL/GenBank/DDBJ whole genome shotgun (WGS) entry which is preliminary data.</text>
</comment>
<dbReference type="InterPro" id="IPR001940">
    <property type="entry name" value="Peptidase_S1C"/>
</dbReference>
<dbReference type="InterPro" id="IPR043504">
    <property type="entry name" value="Peptidase_S1_PA_chymotrypsin"/>
</dbReference>
<sequence>MKFIQAAALFCCISVGASAAPAAQPRGPIAPNAPTLTPPLPPSTLPPAATPPAPLPGEVDNNAALPPPSSAAQKVYSAAKADLLQIRMLLRNGRSQSTVGSGFMVGTSNLVLTNYHVVSQMALDPDVYAGEYVDTDGRRGPVELLAVDVLHDLAVVRINRNGTGFFNVPDKLARLTQGQYLYSLGNPLDLGFAISEGSYNGVITRSFYDQLMFTGPINSGMSGGPSVTVSGDVAGVNVSKRRDGELVSFLVPVRYAQELLKKVAAQAAPPKDFNPLIGQQLLAHQKAMIDRLLDSPLSVKMMGPYLVPVRESEQVRCWGRSNVKAEASFTADTISCSMESAIYVSDTQQTGHMAMAHQYVRSASLDKLRFSVLASTLFKVDNLGSSKDTRLTGPSCTEQFITTKTVPLRAVTCVRAYRKFAGLYNFTLMTATTDDPKAILQSRVDVSGVSYENGMRTTRAFLEALGRGSRL</sequence>
<name>A0A2G8TE94_9BURK</name>
<dbReference type="SUPFAM" id="SSF50494">
    <property type="entry name" value="Trypsin-like serine proteases"/>
    <property type="match status" value="1"/>
</dbReference>
<dbReference type="PANTHER" id="PTHR43019:SF23">
    <property type="entry name" value="PROTEASE DO-LIKE 5, CHLOROPLASTIC"/>
    <property type="match status" value="1"/>
</dbReference>
<protein>
    <submittedName>
        <fullName evidence="3">Trypsin</fullName>
    </submittedName>
</protein>
<feature type="compositionally biased region" description="Pro residues" evidence="1">
    <location>
        <begin position="36"/>
        <end position="55"/>
    </location>
</feature>
<evidence type="ECO:0000313" key="3">
    <source>
        <dbReference type="EMBL" id="PIL44386.1"/>
    </source>
</evidence>
<reference evidence="3 4" key="1">
    <citation type="submission" date="2017-10" db="EMBL/GenBank/DDBJ databases">
        <title>Massilia psychrophilum sp. nov., a novel purple-pigmented bacterium isolated from Tianshan glacier, Xinjiang Municipality, China.</title>
        <authorList>
            <person name="Wang H."/>
        </authorList>
    </citation>
    <scope>NUCLEOTIDE SEQUENCE [LARGE SCALE GENOMIC DNA]</scope>
    <source>
        <strain evidence="3 4">JCM 30074</strain>
    </source>
</reference>
<feature type="chain" id="PRO_5013634528" evidence="2">
    <location>
        <begin position="20"/>
        <end position="471"/>
    </location>
</feature>
<dbReference type="EMBL" id="PDOC01000008">
    <property type="protein sequence ID" value="PIL44386.1"/>
    <property type="molecule type" value="Genomic_DNA"/>
</dbReference>
<dbReference type="OrthoDB" id="8581982at2"/>
<dbReference type="Gene3D" id="2.40.10.10">
    <property type="entry name" value="Trypsin-like serine proteases"/>
    <property type="match status" value="2"/>
</dbReference>
<dbReference type="PRINTS" id="PR00834">
    <property type="entry name" value="PROTEASES2C"/>
</dbReference>
<evidence type="ECO:0000313" key="4">
    <source>
        <dbReference type="Proteomes" id="UP000230390"/>
    </source>
</evidence>
<feature type="region of interest" description="Disordered" evidence="1">
    <location>
        <begin position="23"/>
        <end position="67"/>
    </location>
</feature>
<organism evidence="3 4">
    <name type="scientific">Massilia eurypsychrophila</name>
    <dbReference type="NCBI Taxonomy" id="1485217"/>
    <lineage>
        <taxon>Bacteria</taxon>
        <taxon>Pseudomonadati</taxon>
        <taxon>Pseudomonadota</taxon>
        <taxon>Betaproteobacteria</taxon>
        <taxon>Burkholderiales</taxon>
        <taxon>Oxalobacteraceae</taxon>
        <taxon>Telluria group</taxon>
        <taxon>Massilia</taxon>
    </lineage>
</organism>
<gene>
    <name evidence="3" type="ORF">CR105_14445</name>
</gene>
<dbReference type="AlphaFoldDB" id="A0A2G8TE94"/>
<dbReference type="Proteomes" id="UP000230390">
    <property type="component" value="Unassembled WGS sequence"/>
</dbReference>
<accession>A0A2G8TE94</accession>
<evidence type="ECO:0000256" key="1">
    <source>
        <dbReference type="SAM" id="MobiDB-lite"/>
    </source>
</evidence>
<keyword evidence="4" id="KW-1185">Reference proteome</keyword>
<dbReference type="GO" id="GO:0004252">
    <property type="term" value="F:serine-type endopeptidase activity"/>
    <property type="evidence" value="ECO:0007669"/>
    <property type="project" value="InterPro"/>
</dbReference>